<sequence>NYEVAFQNCCAVLHQNNDISDNTDARTKIQTKVEITWVLLLRYYIHLQRINNMNKLL</sequence>
<proteinExistence type="predicted"/>
<comment type="caution">
    <text evidence="1">The sequence shown here is derived from an EMBL/GenBank/DDBJ whole genome shotgun (WGS) entry which is preliminary data.</text>
</comment>
<dbReference type="EMBL" id="CABDUW010001731">
    <property type="protein sequence ID" value="VTJ83580.1"/>
    <property type="molecule type" value="Genomic_DNA"/>
</dbReference>
<feature type="non-terminal residue" evidence="1">
    <location>
        <position position="57"/>
    </location>
</feature>
<evidence type="ECO:0000313" key="2">
    <source>
        <dbReference type="Proteomes" id="UP000335636"/>
    </source>
</evidence>
<reference evidence="1" key="1">
    <citation type="submission" date="2019-04" db="EMBL/GenBank/DDBJ databases">
        <authorList>
            <person name="Alioto T."/>
            <person name="Alioto T."/>
        </authorList>
    </citation>
    <scope>NUCLEOTIDE SEQUENCE [LARGE SCALE GENOMIC DNA]</scope>
</reference>
<accession>A0A5E4CQM4</accession>
<keyword evidence="2" id="KW-1185">Reference proteome</keyword>
<organism evidence="1 2">
    <name type="scientific">Marmota monax</name>
    <name type="common">Woodchuck</name>
    <dbReference type="NCBI Taxonomy" id="9995"/>
    <lineage>
        <taxon>Eukaryota</taxon>
        <taxon>Metazoa</taxon>
        <taxon>Chordata</taxon>
        <taxon>Craniata</taxon>
        <taxon>Vertebrata</taxon>
        <taxon>Euteleostomi</taxon>
        <taxon>Mammalia</taxon>
        <taxon>Eutheria</taxon>
        <taxon>Euarchontoglires</taxon>
        <taxon>Glires</taxon>
        <taxon>Rodentia</taxon>
        <taxon>Sciuromorpha</taxon>
        <taxon>Sciuridae</taxon>
        <taxon>Xerinae</taxon>
        <taxon>Marmotini</taxon>
        <taxon>Marmota</taxon>
    </lineage>
</organism>
<dbReference type="Proteomes" id="UP000335636">
    <property type="component" value="Unassembled WGS sequence"/>
</dbReference>
<protein>
    <submittedName>
        <fullName evidence="1">Uncharacterized protein</fullName>
    </submittedName>
</protein>
<feature type="non-terminal residue" evidence="1">
    <location>
        <position position="1"/>
    </location>
</feature>
<name>A0A5E4CQM4_MARMO</name>
<evidence type="ECO:0000313" key="1">
    <source>
        <dbReference type="EMBL" id="VTJ83580.1"/>
    </source>
</evidence>
<dbReference type="AlphaFoldDB" id="A0A5E4CQM4"/>
<gene>
    <name evidence="1" type="ORF">MONAX_5E010762</name>
</gene>